<proteinExistence type="predicted"/>
<keyword evidence="2" id="KW-1185">Reference proteome</keyword>
<comment type="caution">
    <text evidence="1">The sequence shown here is derived from an EMBL/GenBank/DDBJ whole genome shotgun (WGS) entry which is preliminary data.</text>
</comment>
<sequence>MANGALQWVKEFKWSEALASLERQEGSQEEDVKYRLWIIAYYTQQHTQDLDYFLALVAQDMEHNSDDDIRVKEEM</sequence>
<accession>A0A9P6LSH3</accession>
<dbReference type="Proteomes" id="UP000749646">
    <property type="component" value="Unassembled WGS sequence"/>
</dbReference>
<organism evidence="1 2">
    <name type="scientific">Modicella reniformis</name>
    <dbReference type="NCBI Taxonomy" id="1440133"/>
    <lineage>
        <taxon>Eukaryota</taxon>
        <taxon>Fungi</taxon>
        <taxon>Fungi incertae sedis</taxon>
        <taxon>Mucoromycota</taxon>
        <taxon>Mortierellomycotina</taxon>
        <taxon>Mortierellomycetes</taxon>
        <taxon>Mortierellales</taxon>
        <taxon>Mortierellaceae</taxon>
        <taxon>Modicella</taxon>
    </lineage>
</organism>
<name>A0A9P6LSH3_9FUNG</name>
<evidence type="ECO:0000313" key="1">
    <source>
        <dbReference type="EMBL" id="KAF9937783.1"/>
    </source>
</evidence>
<evidence type="ECO:0000313" key="2">
    <source>
        <dbReference type="Proteomes" id="UP000749646"/>
    </source>
</evidence>
<reference evidence="1" key="1">
    <citation type="journal article" date="2020" name="Fungal Divers.">
        <title>Resolving the Mortierellaceae phylogeny through synthesis of multi-gene phylogenetics and phylogenomics.</title>
        <authorList>
            <person name="Vandepol N."/>
            <person name="Liber J."/>
            <person name="Desiro A."/>
            <person name="Na H."/>
            <person name="Kennedy M."/>
            <person name="Barry K."/>
            <person name="Grigoriev I.V."/>
            <person name="Miller A.N."/>
            <person name="O'Donnell K."/>
            <person name="Stajich J.E."/>
            <person name="Bonito G."/>
        </authorList>
    </citation>
    <scope>NUCLEOTIDE SEQUENCE</scope>
    <source>
        <strain evidence="1">MES-2147</strain>
    </source>
</reference>
<dbReference type="EMBL" id="JAAAHW010009654">
    <property type="protein sequence ID" value="KAF9937783.1"/>
    <property type="molecule type" value="Genomic_DNA"/>
</dbReference>
<protein>
    <submittedName>
        <fullName evidence="1">Uncharacterized protein</fullName>
    </submittedName>
</protein>
<gene>
    <name evidence="1" type="ORF">BGZ65_001000</name>
</gene>
<dbReference type="AlphaFoldDB" id="A0A9P6LSH3"/>